<feature type="region of interest" description="Disordered" evidence="9">
    <location>
        <begin position="858"/>
        <end position="913"/>
    </location>
</feature>
<dbReference type="GO" id="GO:0006265">
    <property type="term" value="P:DNA topological change"/>
    <property type="evidence" value="ECO:0007669"/>
    <property type="project" value="InterPro"/>
</dbReference>
<evidence type="ECO:0000259" key="11">
    <source>
        <dbReference type="PROSITE" id="PS52039"/>
    </source>
</evidence>
<dbReference type="GO" id="GO:0003917">
    <property type="term" value="F:DNA topoisomerase type I (single strand cut, ATP-independent) activity"/>
    <property type="evidence" value="ECO:0007669"/>
    <property type="project" value="UniProtKB-EC"/>
</dbReference>
<dbReference type="SMART" id="SM00436">
    <property type="entry name" value="TOP1Bc"/>
    <property type="match status" value="1"/>
</dbReference>
<sequence>MGKPLVIVESPAKAKTISQFLGSEYIVRASVGHIADLPSKGMAVDVDNHFKAAYELTERGKQIVKDLKADLKNATVVYLATDEDREGEAISAHLEEYLKPKVECHRMVFHEITRSAIEHAVAHPRKIDRHLVDAAETRRVLDRLYGYELSPVLWRRVNRGLSAGRVQSPALRLIVERERERIAFNSASYFDIDALADTSPQFTARLIALNTQRIATGKDFDSNGVAKSDVVVVNEKQGQELLAGLTGKSLTVTSVEDKPYRSSPKAPFMTSTLQQEAGRKLRLSGRQVMSIAQSLYENGYITYMRTDSVTLSADAMGEVRDTIRSTYGNEALSSSPRIFNSKIKNAQEAHEAIRPTLPMRAPEKVESSFKSKQEAALYRLIWQRTLASQMADATGVTVSVRLEATASDAASSRCEFSASGTTINFKGYRMAYEDLPDEDAADDDKADAKNDESVLLPAMKAGQSISVAQYTSNAHATSPPARYTEASLVKKLEELGIGRPSTWASIISTMVDRGDYLRKKGTALVPTWTAFSVIRLLEDHFGTLVDYGFTASVEEDLDAIARGEQGREAWLQHFYFGALDNNGNEVANDLGLKRIVANNLDEIDAAAINTFILGKNPADGEDVYVKPGKFGPYVRSLENTAGVPDTMTPEDLTLEVALQLLAAPKGDEPIGHKDGFPVFAKTGRYGAYVQWGTPDNLPPGLEKPKMVSLFATMNVERLSMKDAEDLLSLPRTVGHDPADGEIITAQNGRFGPYISKGKDSRTLQNEEQILSVNLEEALALLATPRVFGRGRAAPKPPLKEFGNDPVSGKPVVAKEGRFGEYVTDGETNAGLKRGDILQDMNPERAYELLQLRREYIEENGGAPKKRGAKKVAAKKAPAKKAVAKKAPAKKAAAKKATVKKAAAKKPAKSSDDS</sequence>
<name>A0A6J7UEF9_9ZZZZ</name>
<reference evidence="12" key="1">
    <citation type="submission" date="2020-05" db="EMBL/GenBank/DDBJ databases">
        <authorList>
            <person name="Chiriac C."/>
            <person name="Salcher M."/>
            <person name="Ghai R."/>
            <person name="Kavagutti S V."/>
        </authorList>
    </citation>
    <scope>NUCLEOTIDE SEQUENCE</scope>
</reference>
<dbReference type="GO" id="GO:0003677">
    <property type="term" value="F:DNA binding"/>
    <property type="evidence" value="ECO:0007669"/>
    <property type="project" value="UniProtKB-KW"/>
</dbReference>
<gene>
    <name evidence="12" type="ORF">UFOPK4347_00720</name>
</gene>
<evidence type="ECO:0000256" key="8">
    <source>
        <dbReference type="ARBA" id="ARBA00023235"/>
    </source>
</evidence>
<evidence type="ECO:0000256" key="2">
    <source>
        <dbReference type="ARBA" id="ARBA00009446"/>
    </source>
</evidence>
<dbReference type="SMART" id="SM00437">
    <property type="entry name" value="TOP1Ac"/>
    <property type="match status" value="1"/>
</dbReference>
<dbReference type="PRINTS" id="PR00417">
    <property type="entry name" value="PRTPISMRASEI"/>
</dbReference>
<protein>
    <recommendedName>
        <fullName evidence="3">DNA topoisomerase</fullName>
        <ecNumber evidence="3">5.6.2.1</ecNumber>
    </recommendedName>
</protein>
<proteinExistence type="inferred from homology"/>
<evidence type="ECO:0000256" key="9">
    <source>
        <dbReference type="SAM" id="MobiDB-lite"/>
    </source>
</evidence>
<dbReference type="Gene3D" id="1.10.460.10">
    <property type="entry name" value="Topoisomerase I, domain 2"/>
    <property type="match status" value="1"/>
</dbReference>
<dbReference type="GO" id="GO:0046872">
    <property type="term" value="F:metal ion binding"/>
    <property type="evidence" value="ECO:0007669"/>
    <property type="project" value="UniProtKB-KW"/>
</dbReference>
<accession>A0A6J7UEF9</accession>
<dbReference type="Gene3D" id="3.40.50.140">
    <property type="match status" value="1"/>
</dbReference>
<evidence type="ECO:0000256" key="3">
    <source>
        <dbReference type="ARBA" id="ARBA00012891"/>
    </source>
</evidence>
<dbReference type="InterPro" id="IPR025589">
    <property type="entry name" value="Toprim_C_rpt"/>
</dbReference>
<dbReference type="Pfam" id="PF01751">
    <property type="entry name" value="Toprim"/>
    <property type="match status" value="1"/>
</dbReference>
<keyword evidence="6" id="KW-0799">Topoisomerase</keyword>
<dbReference type="Pfam" id="PF01131">
    <property type="entry name" value="Topoisom_bac"/>
    <property type="match status" value="1"/>
</dbReference>
<dbReference type="InterPro" id="IPR005733">
    <property type="entry name" value="TopoI_bac-type"/>
</dbReference>
<dbReference type="InterPro" id="IPR000380">
    <property type="entry name" value="Topo_IA"/>
</dbReference>
<dbReference type="CDD" id="cd00186">
    <property type="entry name" value="TOP1Ac"/>
    <property type="match status" value="1"/>
</dbReference>
<evidence type="ECO:0000256" key="6">
    <source>
        <dbReference type="ARBA" id="ARBA00023029"/>
    </source>
</evidence>
<dbReference type="SMART" id="SM00493">
    <property type="entry name" value="TOPRIM"/>
    <property type="match status" value="1"/>
</dbReference>
<comment type="catalytic activity">
    <reaction evidence="1">
        <text>ATP-independent breakage of single-stranded DNA, followed by passage and rejoining.</text>
        <dbReference type="EC" id="5.6.2.1"/>
    </reaction>
</comment>
<comment type="similarity">
    <text evidence="2">Belongs to the type IA topoisomerase family.</text>
</comment>
<keyword evidence="8" id="KW-0413">Isomerase</keyword>
<dbReference type="PROSITE" id="PS50880">
    <property type="entry name" value="TOPRIM"/>
    <property type="match status" value="1"/>
</dbReference>
<dbReference type="PROSITE" id="PS52039">
    <property type="entry name" value="TOPO_IA_2"/>
    <property type="match status" value="1"/>
</dbReference>
<evidence type="ECO:0000256" key="1">
    <source>
        <dbReference type="ARBA" id="ARBA00000213"/>
    </source>
</evidence>
<feature type="compositionally biased region" description="Basic residues" evidence="9">
    <location>
        <begin position="863"/>
        <end position="907"/>
    </location>
</feature>
<dbReference type="InterPro" id="IPR023406">
    <property type="entry name" value="Topo_IA_AS"/>
</dbReference>
<dbReference type="InterPro" id="IPR003602">
    <property type="entry name" value="Topo_IA_DNA-bd_dom"/>
</dbReference>
<dbReference type="PANTHER" id="PTHR42785:SF1">
    <property type="entry name" value="DNA TOPOISOMERASE"/>
    <property type="match status" value="1"/>
</dbReference>
<organism evidence="12">
    <name type="scientific">freshwater metagenome</name>
    <dbReference type="NCBI Taxonomy" id="449393"/>
    <lineage>
        <taxon>unclassified sequences</taxon>
        <taxon>metagenomes</taxon>
        <taxon>ecological metagenomes</taxon>
    </lineage>
</organism>
<dbReference type="EC" id="5.6.2.1" evidence="3"/>
<dbReference type="InterPro" id="IPR028612">
    <property type="entry name" value="Topoisom_1_IA"/>
</dbReference>
<dbReference type="InterPro" id="IPR013825">
    <property type="entry name" value="Topo_IA_cen_sub2"/>
</dbReference>
<dbReference type="InterPro" id="IPR013497">
    <property type="entry name" value="Topo_IA_cen"/>
</dbReference>
<dbReference type="NCBIfam" id="TIGR01051">
    <property type="entry name" value="topA_bact"/>
    <property type="match status" value="1"/>
</dbReference>
<dbReference type="InterPro" id="IPR003601">
    <property type="entry name" value="Topo_IA_2"/>
</dbReference>
<dbReference type="InterPro" id="IPR023405">
    <property type="entry name" value="Topo_IA_core_domain"/>
</dbReference>
<dbReference type="SUPFAM" id="SSF56712">
    <property type="entry name" value="Prokaryotic type I DNA topoisomerase"/>
    <property type="match status" value="1"/>
</dbReference>
<dbReference type="InterPro" id="IPR013824">
    <property type="entry name" value="Topo_IA_cen_sub1"/>
</dbReference>
<dbReference type="Pfam" id="PF13368">
    <property type="entry name" value="Toprim_C_rpt"/>
    <property type="match status" value="4"/>
</dbReference>
<dbReference type="PROSITE" id="PS00396">
    <property type="entry name" value="TOPO_IA_1"/>
    <property type="match status" value="1"/>
</dbReference>
<evidence type="ECO:0000256" key="4">
    <source>
        <dbReference type="ARBA" id="ARBA00022723"/>
    </source>
</evidence>
<dbReference type="InterPro" id="IPR006171">
    <property type="entry name" value="TOPRIM_dom"/>
</dbReference>
<keyword evidence="4" id="KW-0479">Metal-binding</keyword>
<dbReference type="PANTHER" id="PTHR42785">
    <property type="entry name" value="DNA TOPOISOMERASE, TYPE IA, CORE"/>
    <property type="match status" value="1"/>
</dbReference>
<dbReference type="InterPro" id="IPR034149">
    <property type="entry name" value="TOPRIM_TopoI"/>
</dbReference>
<dbReference type="HAMAP" id="MF_00952">
    <property type="entry name" value="Topoisom_1_prok"/>
    <property type="match status" value="1"/>
</dbReference>
<evidence type="ECO:0000256" key="7">
    <source>
        <dbReference type="ARBA" id="ARBA00023125"/>
    </source>
</evidence>
<keyword evidence="5" id="KW-0460">Magnesium</keyword>
<feature type="domain" description="Topo IA-type catalytic" evidence="11">
    <location>
        <begin position="128"/>
        <end position="582"/>
    </location>
</feature>
<evidence type="ECO:0000259" key="10">
    <source>
        <dbReference type="PROSITE" id="PS50880"/>
    </source>
</evidence>
<keyword evidence="7" id="KW-0238">DNA-binding</keyword>
<dbReference type="Gene3D" id="1.10.290.10">
    <property type="entry name" value="Topoisomerase I, domain 4"/>
    <property type="match status" value="1"/>
</dbReference>
<dbReference type="Gene3D" id="2.70.20.10">
    <property type="entry name" value="Topoisomerase I, domain 3"/>
    <property type="match status" value="1"/>
</dbReference>
<dbReference type="AlphaFoldDB" id="A0A6J7UEF9"/>
<dbReference type="CDD" id="cd03363">
    <property type="entry name" value="TOPRIM_TopoIA_TopoI"/>
    <property type="match status" value="1"/>
</dbReference>
<dbReference type="InterPro" id="IPR013826">
    <property type="entry name" value="Topo_IA_cen_sub3"/>
</dbReference>
<evidence type="ECO:0000256" key="5">
    <source>
        <dbReference type="ARBA" id="ARBA00022842"/>
    </source>
</evidence>
<dbReference type="EMBL" id="CAFBQU010000014">
    <property type="protein sequence ID" value="CAB5064275.1"/>
    <property type="molecule type" value="Genomic_DNA"/>
</dbReference>
<feature type="domain" description="Toprim" evidence="10">
    <location>
        <begin position="3"/>
        <end position="113"/>
    </location>
</feature>
<evidence type="ECO:0000313" key="12">
    <source>
        <dbReference type="EMBL" id="CAB5064275.1"/>
    </source>
</evidence>